<keyword evidence="2" id="KW-1185">Reference proteome</keyword>
<organism evidence="1 2">
    <name type="scientific">Ideonella alba</name>
    <dbReference type="NCBI Taxonomy" id="2824118"/>
    <lineage>
        <taxon>Bacteria</taxon>
        <taxon>Pseudomonadati</taxon>
        <taxon>Pseudomonadota</taxon>
        <taxon>Betaproteobacteria</taxon>
        <taxon>Burkholderiales</taxon>
        <taxon>Sphaerotilaceae</taxon>
        <taxon>Ideonella</taxon>
    </lineage>
</organism>
<evidence type="ECO:0000313" key="2">
    <source>
        <dbReference type="Proteomes" id="UP000676246"/>
    </source>
</evidence>
<proteinExistence type="predicted"/>
<reference evidence="1 2" key="1">
    <citation type="submission" date="2021-04" db="EMBL/GenBank/DDBJ databases">
        <title>The genome sequence of Ideonella sp. 3Y2.</title>
        <authorList>
            <person name="Liu Y."/>
        </authorList>
    </citation>
    <scope>NUCLEOTIDE SEQUENCE [LARGE SCALE GENOMIC DNA]</scope>
    <source>
        <strain evidence="1 2">3Y2</strain>
    </source>
</reference>
<sequence length="157" mass="17041">MTPDPAPSAAPDGSFRTITYSVVPLVTPDDAVMQRCAYFHIQDQVWQPVAPQDLTTAYGSDFVCLEQPRGRDLPDGLLGPERYDHEATLFAAVAKTLTTSKGLPNTFLASELDGRPRVVMPVAPGSTRGVILLFVRHRGDQVLGLVPTRDPEIKGTL</sequence>
<comment type="caution">
    <text evidence="1">The sequence shown here is derived from an EMBL/GenBank/DDBJ whole genome shotgun (WGS) entry which is preliminary data.</text>
</comment>
<protein>
    <submittedName>
        <fullName evidence="1">Uncharacterized protein</fullName>
    </submittedName>
</protein>
<dbReference type="EMBL" id="JAGQDD010000018">
    <property type="protein sequence ID" value="MBQ0932685.1"/>
    <property type="molecule type" value="Genomic_DNA"/>
</dbReference>
<name>A0A941BD68_9BURK</name>
<dbReference type="AlphaFoldDB" id="A0A941BD68"/>
<evidence type="ECO:0000313" key="1">
    <source>
        <dbReference type="EMBL" id="MBQ0932685.1"/>
    </source>
</evidence>
<dbReference type="Proteomes" id="UP000676246">
    <property type="component" value="Unassembled WGS sequence"/>
</dbReference>
<accession>A0A941BD68</accession>
<gene>
    <name evidence="1" type="ORF">KAK03_19575</name>
</gene>
<dbReference type="RefSeq" id="WP_210856394.1">
    <property type="nucleotide sequence ID" value="NZ_JAGQDD010000018.1"/>
</dbReference>